<sequence>MNKLLSDALSLALLRVKPLSHYVYPFWLPMVWLTLIAAMMSPGLPLLNASLPAKFLVVAIVQWVEVLVLTFVMSWWLKLGNRWNGDGSLFPLIVVASTVQLLGIAVSALDLVPLALIAAIYRLVVLVHAIAGATGVRKSYVVGGILVFLPVAVVVTLILAQIAVGTGMIELDPAMFGPADLPGNDAPAPNKA</sequence>
<gene>
    <name evidence="2" type="ORF">PZA18_17500</name>
</gene>
<comment type="caution">
    <text evidence="2">The sequence shown here is derived from an EMBL/GenBank/DDBJ whole genome shotgun (WGS) entry which is preliminary data.</text>
</comment>
<keyword evidence="3" id="KW-1185">Reference proteome</keyword>
<accession>A0ABT7E0L5</accession>
<keyword evidence="1" id="KW-0472">Membrane</keyword>
<evidence type="ECO:0008006" key="4">
    <source>
        <dbReference type="Google" id="ProtNLM"/>
    </source>
</evidence>
<dbReference type="RefSeq" id="WP_284102164.1">
    <property type="nucleotide sequence ID" value="NZ_JARRAF010000025.1"/>
</dbReference>
<feature type="transmembrane region" description="Helical" evidence="1">
    <location>
        <begin position="140"/>
        <end position="164"/>
    </location>
</feature>
<name>A0ABT7E0L5_9NEIS</name>
<protein>
    <recommendedName>
        <fullName evidence="4">Yip1 domain-containing protein</fullName>
    </recommendedName>
</protein>
<feature type="transmembrane region" description="Helical" evidence="1">
    <location>
        <begin position="89"/>
        <end position="108"/>
    </location>
</feature>
<keyword evidence="1" id="KW-0812">Transmembrane</keyword>
<organism evidence="2 3">
    <name type="scientific">Parachitinimonas caeni</name>
    <dbReference type="NCBI Taxonomy" id="3031301"/>
    <lineage>
        <taxon>Bacteria</taxon>
        <taxon>Pseudomonadati</taxon>
        <taxon>Pseudomonadota</taxon>
        <taxon>Betaproteobacteria</taxon>
        <taxon>Neisseriales</taxon>
        <taxon>Chitinibacteraceae</taxon>
        <taxon>Parachitinimonas</taxon>
    </lineage>
</organism>
<evidence type="ECO:0000313" key="2">
    <source>
        <dbReference type="EMBL" id="MDK2125852.1"/>
    </source>
</evidence>
<feature type="transmembrane region" description="Helical" evidence="1">
    <location>
        <begin position="114"/>
        <end position="133"/>
    </location>
</feature>
<feature type="transmembrane region" description="Helical" evidence="1">
    <location>
        <begin position="21"/>
        <end position="43"/>
    </location>
</feature>
<proteinExistence type="predicted"/>
<evidence type="ECO:0000256" key="1">
    <source>
        <dbReference type="SAM" id="Phobius"/>
    </source>
</evidence>
<reference evidence="2" key="1">
    <citation type="submission" date="2023-03" db="EMBL/GenBank/DDBJ databases">
        <title>Chitinimonas shenzhenensis gen. nov., sp. nov., a novel member of family Burkholderiaceae isolated from activated sludge collected in Shen Zhen, China.</title>
        <authorList>
            <person name="Wang X."/>
        </authorList>
    </citation>
    <scope>NUCLEOTIDE SEQUENCE</scope>
    <source>
        <strain evidence="2">DQS-5</strain>
    </source>
</reference>
<keyword evidence="1" id="KW-1133">Transmembrane helix</keyword>
<dbReference type="EMBL" id="JARRAF010000025">
    <property type="protein sequence ID" value="MDK2125852.1"/>
    <property type="molecule type" value="Genomic_DNA"/>
</dbReference>
<feature type="transmembrane region" description="Helical" evidence="1">
    <location>
        <begin position="55"/>
        <end position="77"/>
    </location>
</feature>
<evidence type="ECO:0000313" key="3">
    <source>
        <dbReference type="Proteomes" id="UP001172778"/>
    </source>
</evidence>
<dbReference type="Proteomes" id="UP001172778">
    <property type="component" value="Unassembled WGS sequence"/>
</dbReference>